<reference evidence="2" key="1">
    <citation type="submission" date="2021-04" db="EMBL/GenBank/DDBJ databases">
        <title>Biosynthetic gene clusters of Dactylosporangioum roseum.</title>
        <authorList>
            <person name="Hartkoorn R.C."/>
            <person name="Beaudoing E."/>
            <person name="Hot D."/>
            <person name="Moureu S."/>
        </authorList>
    </citation>
    <scope>NUCLEOTIDE SEQUENCE</scope>
    <source>
        <strain evidence="2">NRRL B-16295</strain>
    </source>
</reference>
<proteinExistence type="predicted"/>
<protein>
    <recommendedName>
        <fullName evidence="4">HEPN domain-containing protein</fullName>
    </recommendedName>
</protein>
<evidence type="ECO:0000256" key="1">
    <source>
        <dbReference type="SAM" id="Phobius"/>
    </source>
</evidence>
<name>A0ABY5Z322_9ACTN</name>
<keyword evidence="3" id="KW-1185">Reference proteome</keyword>
<evidence type="ECO:0000313" key="2">
    <source>
        <dbReference type="EMBL" id="UWZ35148.1"/>
    </source>
</evidence>
<organism evidence="2 3">
    <name type="scientific">Dactylosporangium roseum</name>
    <dbReference type="NCBI Taxonomy" id="47989"/>
    <lineage>
        <taxon>Bacteria</taxon>
        <taxon>Bacillati</taxon>
        <taxon>Actinomycetota</taxon>
        <taxon>Actinomycetes</taxon>
        <taxon>Micromonosporales</taxon>
        <taxon>Micromonosporaceae</taxon>
        <taxon>Dactylosporangium</taxon>
    </lineage>
</organism>
<sequence>MNRTVRRVLLAVAFVVATTAVGVATNYATGARLDDWDKAASWVSAGVATASLLVAAFSGFYAQRALNTEERARVTREQLAFTLIRSFAAIEQEALDYGKRSVGRTDRPLSLREVRALMANSEVWNDQDEIGFDLATRTRNSIVHGDLESVEILDLRYANGKAQHLLEKIRSATRTST</sequence>
<dbReference type="Proteomes" id="UP001058271">
    <property type="component" value="Chromosome"/>
</dbReference>
<accession>A0ABY5Z322</accession>
<gene>
    <name evidence="2" type="ORF">Drose_28900</name>
</gene>
<evidence type="ECO:0000313" key="3">
    <source>
        <dbReference type="Proteomes" id="UP001058271"/>
    </source>
</evidence>
<keyword evidence="1" id="KW-0812">Transmembrane</keyword>
<evidence type="ECO:0008006" key="4">
    <source>
        <dbReference type="Google" id="ProtNLM"/>
    </source>
</evidence>
<dbReference type="RefSeq" id="WP_260724491.1">
    <property type="nucleotide sequence ID" value="NZ_BAAABS010000060.1"/>
</dbReference>
<keyword evidence="1" id="KW-0472">Membrane</keyword>
<dbReference type="EMBL" id="CP073721">
    <property type="protein sequence ID" value="UWZ35148.1"/>
    <property type="molecule type" value="Genomic_DNA"/>
</dbReference>
<feature type="transmembrane region" description="Helical" evidence="1">
    <location>
        <begin position="40"/>
        <end position="62"/>
    </location>
</feature>
<keyword evidence="1" id="KW-1133">Transmembrane helix</keyword>